<dbReference type="Proteomes" id="UP000614410">
    <property type="component" value="Unassembled WGS sequence"/>
</dbReference>
<organism evidence="1 2">
    <name type="scientific">Candidatus Amunia macphersoniae</name>
    <dbReference type="NCBI Taxonomy" id="3127014"/>
    <lineage>
        <taxon>Bacteria</taxon>
        <taxon>Bacillati</taxon>
        <taxon>Candidatus Dormiibacterota</taxon>
        <taxon>Candidatus Dormibacteria</taxon>
        <taxon>Candidatus Aeolococcales</taxon>
        <taxon>Candidatus Aeolococcaceae</taxon>
        <taxon>Candidatus Amunia</taxon>
    </lineage>
</organism>
<gene>
    <name evidence="1" type="ORF">JF887_11730</name>
</gene>
<comment type="caution">
    <text evidence="1">The sequence shown here is derived from an EMBL/GenBank/DDBJ whole genome shotgun (WGS) entry which is preliminary data.</text>
</comment>
<evidence type="ECO:0000313" key="2">
    <source>
        <dbReference type="Proteomes" id="UP000614410"/>
    </source>
</evidence>
<reference evidence="1 2" key="1">
    <citation type="submission" date="2020-10" db="EMBL/GenBank/DDBJ databases">
        <title>Ca. Dormibacterota MAGs.</title>
        <authorList>
            <person name="Montgomery K."/>
        </authorList>
    </citation>
    <scope>NUCLEOTIDE SEQUENCE [LARGE SCALE GENOMIC DNA]</scope>
    <source>
        <strain evidence="1">Mitchell_Peninsula_5</strain>
    </source>
</reference>
<accession>A0A934KS02</accession>
<sequence length="243" mass="25889">MMPRGAQAAIEVGVAIFGFDANPSVASSRALHVLTVHRSLPRGEVGTRERFPVAAARVAAEAGVDVAGRRAGRSDRLHLVGLDDEPGRGPRTVTAWYYATAPLVDFDGAGAWSVAGRGLRLGAGDAAALRQATDRLRQDSRLIGGAASLLGDVFTGDDLLRVHVALHGGPEGSDRTFRRRIQELRDGALLRPVPEREVAALRARVPRFRSPPGTGGRPPELFRYAGTGVENEQLVALRARRSA</sequence>
<dbReference type="EMBL" id="JAEKNN010000054">
    <property type="protein sequence ID" value="MBJ7610082.1"/>
    <property type="molecule type" value="Genomic_DNA"/>
</dbReference>
<proteinExistence type="predicted"/>
<evidence type="ECO:0000313" key="1">
    <source>
        <dbReference type="EMBL" id="MBJ7610082.1"/>
    </source>
</evidence>
<name>A0A934KS02_9BACT</name>
<dbReference type="AlphaFoldDB" id="A0A934KS02"/>
<protein>
    <submittedName>
        <fullName evidence="1">Uncharacterized protein</fullName>
    </submittedName>
</protein>